<dbReference type="GO" id="GO:0042918">
    <property type="term" value="P:alkanesulfonate transmembrane transport"/>
    <property type="evidence" value="ECO:0007669"/>
    <property type="project" value="TreeGrafter"/>
</dbReference>
<accession>A0A1I4EDV7</accession>
<dbReference type="STRING" id="1123062.SAMN02745775_11568"/>
<evidence type="ECO:0000256" key="1">
    <source>
        <dbReference type="ARBA" id="ARBA00004418"/>
    </source>
</evidence>
<evidence type="ECO:0000256" key="4">
    <source>
        <dbReference type="SAM" id="SignalP"/>
    </source>
</evidence>
<proteinExistence type="inferred from homology"/>
<dbReference type="OrthoDB" id="9771642at2"/>
<dbReference type="PANTHER" id="PTHR30024">
    <property type="entry name" value="ALIPHATIC SULFONATES-BINDING PROTEIN-RELATED"/>
    <property type="match status" value="1"/>
</dbReference>
<dbReference type="Proteomes" id="UP000199473">
    <property type="component" value="Unassembled WGS sequence"/>
</dbReference>
<dbReference type="InterPro" id="IPR006311">
    <property type="entry name" value="TAT_signal"/>
</dbReference>
<evidence type="ECO:0000256" key="2">
    <source>
        <dbReference type="ARBA" id="ARBA00010742"/>
    </source>
</evidence>
<gene>
    <name evidence="5" type="ORF">SAMN02745775_11568</name>
</gene>
<keyword evidence="6" id="KW-1185">Reference proteome</keyword>
<feature type="signal peptide" evidence="4">
    <location>
        <begin position="1"/>
        <end position="18"/>
    </location>
</feature>
<sequence length="327" mass="35041">MIRITRRLLLGTSAAALAAPGIASAQATTLKVKVFPGLANLPLFAGQHTGAFERRGLNIVIENTPNSDVLRNGLAAGDHQLVVAGVDNAVAMAEAGHDIGILIGGDSAFNAFYVKPEIQNWAGLRGRTLIVDAPNTAYALVAYKMLAMNGLPRGSYEIRPTGGTFARYELMFNDPTAHASMLNPPFSLQAEDRGLRRLSTVTEAVGPYLGNAGWAMRAWAAANRDVVHRYLQGYIEGIRWMLAPANTDAVTALLADRLRIPAPLARRNLALLTAPETGSAIDGRFDLQGFRTVLAVRAEVLGSWGGTPPAPDRYLDLGYWERAVASL</sequence>
<dbReference type="EMBL" id="FOSQ01000015">
    <property type="protein sequence ID" value="SFL03389.1"/>
    <property type="molecule type" value="Genomic_DNA"/>
</dbReference>
<dbReference type="RefSeq" id="WP_139226182.1">
    <property type="nucleotide sequence ID" value="NZ_FOSQ01000015.1"/>
</dbReference>
<feature type="chain" id="PRO_5011687653" evidence="4">
    <location>
        <begin position="19"/>
        <end position="327"/>
    </location>
</feature>
<dbReference type="SUPFAM" id="SSF53850">
    <property type="entry name" value="Periplasmic binding protein-like II"/>
    <property type="match status" value="1"/>
</dbReference>
<protein>
    <submittedName>
        <fullName evidence="5">ABC-type nitrate/sulfonate/bicarbonate transport system, substrate-binding protein</fullName>
    </submittedName>
</protein>
<dbReference type="PROSITE" id="PS51318">
    <property type="entry name" value="TAT"/>
    <property type="match status" value="1"/>
</dbReference>
<evidence type="ECO:0000256" key="3">
    <source>
        <dbReference type="ARBA" id="ARBA00022729"/>
    </source>
</evidence>
<dbReference type="PANTHER" id="PTHR30024:SF47">
    <property type="entry name" value="TAURINE-BINDING PERIPLASMIC PROTEIN"/>
    <property type="match status" value="1"/>
</dbReference>
<reference evidence="5 6" key="1">
    <citation type="submission" date="2016-10" db="EMBL/GenBank/DDBJ databases">
        <authorList>
            <person name="de Groot N.N."/>
        </authorList>
    </citation>
    <scope>NUCLEOTIDE SEQUENCE [LARGE SCALE GENOMIC DNA]</scope>
    <source>
        <strain evidence="5 6">DSM 19981</strain>
    </source>
</reference>
<comment type="subcellular location">
    <subcellularLocation>
        <location evidence="1">Periplasm</location>
    </subcellularLocation>
</comment>
<dbReference type="AlphaFoldDB" id="A0A1I4EDV7"/>
<dbReference type="Gene3D" id="3.40.190.10">
    <property type="entry name" value="Periplasmic binding protein-like II"/>
    <property type="match status" value="2"/>
</dbReference>
<name>A0A1I4EDV7_9PROT</name>
<evidence type="ECO:0000313" key="6">
    <source>
        <dbReference type="Proteomes" id="UP000199473"/>
    </source>
</evidence>
<organism evidence="5 6">
    <name type="scientific">Falsiroseomonas stagni DSM 19981</name>
    <dbReference type="NCBI Taxonomy" id="1123062"/>
    <lineage>
        <taxon>Bacteria</taxon>
        <taxon>Pseudomonadati</taxon>
        <taxon>Pseudomonadota</taxon>
        <taxon>Alphaproteobacteria</taxon>
        <taxon>Acetobacterales</taxon>
        <taxon>Roseomonadaceae</taxon>
        <taxon>Falsiroseomonas</taxon>
    </lineage>
</organism>
<keyword evidence="3 4" id="KW-0732">Signal</keyword>
<comment type="similarity">
    <text evidence="2">Belongs to the bacterial solute-binding protein SsuA/TauA family.</text>
</comment>
<evidence type="ECO:0000313" key="5">
    <source>
        <dbReference type="EMBL" id="SFL03389.1"/>
    </source>
</evidence>
<dbReference type="GO" id="GO:0042597">
    <property type="term" value="C:periplasmic space"/>
    <property type="evidence" value="ECO:0007669"/>
    <property type="project" value="UniProtKB-SubCell"/>
</dbReference>